<dbReference type="InterPro" id="IPR001486">
    <property type="entry name" value="Hemoglobin_trunc"/>
</dbReference>
<dbReference type="InterPro" id="IPR044203">
    <property type="entry name" value="GlbO/GLB3-like"/>
</dbReference>
<dbReference type="Pfam" id="PF01152">
    <property type="entry name" value="Bac_globin"/>
    <property type="match status" value="1"/>
</dbReference>
<keyword evidence="4" id="KW-0479">Metal-binding</keyword>
<dbReference type="EMBL" id="BARS01041947">
    <property type="protein sequence ID" value="GAG37733.1"/>
    <property type="molecule type" value="Genomic_DNA"/>
</dbReference>
<evidence type="ECO:0000256" key="4">
    <source>
        <dbReference type="ARBA" id="ARBA00022723"/>
    </source>
</evidence>
<accession>X0XM48</accession>
<dbReference type="GO" id="GO:0005344">
    <property type="term" value="F:oxygen carrier activity"/>
    <property type="evidence" value="ECO:0007669"/>
    <property type="project" value="InterPro"/>
</dbReference>
<dbReference type="InterPro" id="IPR009050">
    <property type="entry name" value="Globin-like_sf"/>
</dbReference>
<dbReference type="GO" id="GO:0046872">
    <property type="term" value="F:metal ion binding"/>
    <property type="evidence" value="ECO:0007669"/>
    <property type="project" value="UniProtKB-KW"/>
</dbReference>
<dbReference type="PANTHER" id="PTHR47366:SF1">
    <property type="entry name" value="TWO-ON-TWO HEMOGLOBIN-3"/>
    <property type="match status" value="1"/>
</dbReference>
<sequence length="139" mass="15547">RGPETTTMKEAVASPYQRLGGDAGVNRLVERFYHHMDTLPEAVRIRAMHAEDLAPMVDKLAVFLIGWMGGPENYRERFGRAVIPAAHEPFDIGADERDAWLLCMVTALAETDADEELVALLMDAFARMAEMCRTDRPPT</sequence>
<dbReference type="SUPFAM" id="SSF46458">
    <property type="entry name" value="Globin-like"/>
    <property type="match status" value="1"/>
</dbReference>
<proteinExistence type="inferred from homology"/>
<dbReference type="GO" id="GO:0020037">
    <property type="term" value="F:heme binding"/>
    <property type="evidence" value="ECO:0007669"/>
    <property type="project" value="InterPro"/>
</dbReference>
<evidence type="ECO:0000256" key="6">
    <source>
        <dbReference type="ARBA" id="ARBA00034496"/>
    </source>
</evidence>
<keyword evidence="5" id="KW-0408">Iron</keyword>
<evidence type="ECO:0000256" key="1">
    <source>
        <dbReference type="ARBA" id="ARBA00001971"/>
    </source>
</evidence>
<comment type="caution">
    <text evidence="7">The sequence shown here is derived from an EMBL/GenBank/DDBJ whole genome shotgun (WGS) entry which is preliminary data.</text>
</comment>
<evidence type="ECO:0000256" key="5">
    <source>
        <dbReference type="ARBA" id="ARBA00023004"/>
    </source>
</evidence>
<name>X0XM48_9ZZZZ</name>
<dbReference type="InterPro" id="IPR019795">
    <property type="entry name" value="Globin_bac-like_CS"/>
</dbReference>
<comment type="similarity">
    <text evidence="6">Belongs to the truncated hemoglobin family. Group II subfamily.</text>
</comment>
<reference evidence="7" key="1">
    <citation type="journal article" date="2014" name="Front. Microbiol.">
        <title>High frequency of phylogenetically diverse reductive dehalogenase-homologous genes in deep subseafloor sedimentary metagenomes.</title>
        <authorList>
            <person name="Kawai M."/>
            <person name="Futagami T."/>
            <person name="Toyoda A."/>
            <person name="Takaki Y."/>
            <person name="Nishi S."/>
            <person name="Hori S."/>
            <person name="Arai W."/>
            <person name="Tsubouchi T."/>
            <person name="Morono Y."/>
            <person name="Uchiyama I."/>
            <person name="Ito T."/>
            <person name="Fujiyama A."/>
            <person name="Inagaki F."/>
            <person name="Takami H."/>
        </authorList>
    </citation>
    <scope>NUCLEOTIDE SEQUENCE</scope>
    <source>
        <strain evidence="7">Expedition CK06-06</strain>
    </source>
</reference>
<evidence type="ECO:0008006" key="8">
    <source>
        <dbReference type="Google" id="ProtNLM"/>
    </source>
</evidence>
<keyword evidence="2" id="KW-0813">Transport</keyword>
<gene>
    <name evidence="7" type="ORF">S01H1_63704</name>
</gene>
<comment type="cofactor">
    <cofactor evidence="1">
        <name>heme</name>
        <dbReference type="ChEBI" id="CHEBI:30413"/>
    </cofactor>
</comment>
<organism evidence="7">
    <name type="scientific">marine sediment metagenome</name>
    <dbReference type="NCBI Taxonomy" id="412755"/>
    <lineage>
        <taxon>unclassified sequences</taxon>
        <taxon>metagenomes</taxon>
        <taxon>ecological metagenomes</taxon>
    </lineage>
</organism>
<dbReference type="GO" id="GO:0019825">
    <property type="term" value="F:oxygen binding"/>
    <property type="evidence" value="ECO:0007669"/>
    <property type="project" value="InterPro"/>
</dbReference>
<dbReference type="AlphaFoldDB" id="X0XM48"/>
<evidence type="ECO:0000313" key="7">
    <source>
        <dbReference type="EMBL" id="GAG37733.1"/>
    </source>
</evidence>
<dbReference type="CDD" id="cd14773">
    <property type="entry name" value="TrHb2_PhHbO-like_O"/>
    <property type="match status" value="1"/>
</dbReference>
<keyword evidence="3" id="KW-0349">Heme</keyword>
<protein>
    <recommendedName>
        <fullName evidence="8">Globin</fullName>
    </recommendedName>
</protein>
<feature type="non-terminal residue" evidence="7">
    <location>
        <position position="1"/>
    </location>
</feature>
<dbReference type="Gene3D" id="1.10.490.10">
    <property type="entry name" value="Globins"/>
    <property type="match status" value="1"/>
</dbReference>
<dbReference type="PROSITE" id="PS01213">
    <property type="entry name" value="GLOBIN_FAM_2"/>
    <property type="match status" value="1"/>
</dbReference>
<dbReference type="InterPro" id="IPR012292">
    <property type="entry name" value="Globin/Proto"/>
</dbReference>
<evidence type="ECO:0000256" key="2">
    <source>
        <dbReference type="ARBA" id="ARBA00022448"/>
    </source>
</evidence>
<dbReference type="PANTHER" id="PTHR47366">
    <property type="entry name" value="TWO-ON-TWO HEMOGLOBIN-3"/>
    <property type="match status" value="1"/>
</dbReference>
<evidence type="ECO:0000256" key="3">
    <source>
        <dbReference type="ARBA" id="ARBA00022617"/>
    </source>
</evidence>